<feature type="transmembrane region" description="Helical" evidence="2">
    <location>
        <begin position="126"/>
        <end position="149"/>
    </location>
</feature>
<organism evidence="3 4">
    <name type="scientific">Inmirania thermothiophila</name>
    <dbReference type="NCBI Taxonomy" id="1750597"/>
    <lineage>
        <taxon>Bacteria</taxon>
        <taxon>Pseudomonadati</taxon>
        <taxon>Pseudomonadota</taxon>
        <taxon>Gammaproteobacteria</taxon>
        <taxon>Chromatiales</taxon>
        <taxon>Ectothiorhodospiraceae</taxon>
        <taxon>Inmirania</taxon>
    </lineage>
</organism>
<feature type="transmembrane region" description="Helical" evidence="2">
    <location>
        <begin position="97"/>
        <end position="120"/>
    </location>
</feature>
<dbReference type="OrthoDB" id="5405318at2"/>
<comment type="caution">
    <text evidence="3">The sequence shown here is derived from an EMBL/GenBank/DDBJ whole genome shotgun (WGS) entry which is preliminary data.</text>
</comment>
<evidence type="ECO:0000256" key="1">
    <source>
        <dbReference type="ARBA" id="ARBA00022448"/>
    </source>
</evidence>
<feature type="transmembrane region" description="Helical" evidence="2">
    <location>
        <begin position="278"/>
        <end position="300"/>
    </location>
</feature>
<feature type="transmembrane region" description="Helical" evidence="2">
    <location>
        <begin position="190"/>
        <end position="211"/>
    </location>
</feature>
<proteinExistence type="predicted"/>
<dbReference type="AlphaFoldDB" id="A0A3N1Y256"/>
<gene>
    <name evidence="3" type="ORF">EDC57_2114</name>
</gene>
<evidence type="ECO:0008006" key="5">
    <source>
        <dbReference type="Google" id="ProtNLM"/>
    </source>
</evidence>
<dbReference type="Proteomes" id="UP000276634">
    <property type="component" value="Unassembled WGS sequence"/>
</dbReference>
<keyword evidence="4" id="KW-1185">Reference proteome</keyword>
<evidence type="ECO:0000313" key="4">
    <source>
        <dbReference type="Proteomes" id="UP000276634"/>
    </source>
</evidence>
<dbReference type="EMBL" id="RJVI01000002">
    <property type="protein sequence ID" value="ROR32899.1"/>
    <property type="molecule type" value="Genomic_DNA"/>
</dbReference>
<keyword evidence="1" id="KW-0813">Transport</keyword>
<protein>
    <recommendedName>
        <fullName evidence="5">AEC family transporter</fullName>
    </recommendedName>
</protein>
<feature type="transmembrane region" description="Helical" evidence="2">
    <location>
        <begin position="6"/>
        <end position="24"/>
    </location>
</feature>
<sequence>MAPPELALRLAPVLAAFAAGVAGRRLGWFAPRHADALLRLMVRAGLPALILGTVPALDLAHGAALLPLVAAAAILAGWPAGLALARGFRLPRPAAGVVVTGLMILNLAAVYPFAWAAWGAEGAGRLALFDFGNGLLVLTLVYALACAYGSGRPLAARILRALATFPPTLALALALALNLAGLAPPGPAAAALRALGGASVLLVVLALGVHFRAPGRHLGIVAAVVAARLGVGLATGLGAALLLGLEGVDRGVVLLGAAAPVGFNTLVFAAAQDLDRELAAGLVSVSLLAGLVYLPLLILAA</sequence>
<feature type="transmembrane region" description="Helical" evidence="2">
    <location>
        <begin position="218"/>
        <end position="245"/>
    </location>
</feature>
<feature type="transmembrane region" description="Helical" evidence="2">
    <location>
        <begin position="63"/>
        <end position="85"/>
    </location>
</feature>
<keyword evidence="2" id="KW-1133">Transmembrane helix</keyword>
<dbReference type="RefSeq" id="WP_123401794.1">
    <property type="nucleotide sequence ID" value="NZ_RJVI01000002.1"/>
</dbReference>
<name>A0A3N1Y256_9GAMM</name>
<accession>A0A3N1Y256</accession>
<feature type="transmembrane region" description="Helical" evidence="2">
    <location>
        <begin position="251"/>
        <end position="271"/>
    </location>
</feature>
<keyword evidence="2" id="KW-0472">Membrane</keyword>
<dbReference type="PANTHER" id="PTHR36838">
    <property type="entry name" value="AUXIN EFFLUX CARRIER FAMILY PROTEIN"/>
    <property type="match status" value="1"/>
</dbReference>
<feature type="transmembrane region" description="Helical" evidence="2">
    <location>
        <begin position="36"/>
        <end position="57"/>
    </location>
</feature>
<evidence type="ECO:0000313" key="3">
    <source>
        <dbReference type="EMBL" id="ROR32899.1"/>
    </source>
</evidence>
<reference evidence="3 4" key="1">
    <citation type="submission" date="2018-11" db="EMBL/GenBank/DDBJ databases">
        <title>Genomic Encyclopedia of Type Strains, Phase IV (KMG-IV): sequencing the most valuable type-strain genomes for metagenomic binning, comparative biology and taxonomic classification.</title>
        <authorList>
            <person name="Goeker M."/>
        </authorList>
    </citation>
    <scope>NUCLEOTIDE SEQUENCE [LARGE SCALE GENOMIC DNA]</scope>
    <source>
        <strain evidence="3 4">DSM 100275</strain>
    </source>
</reference>
<feature type="transmembrane region" description="Helical" evidence="2">
    <location>
        <begin position="161"/>
        <end position="184"/>
    </location>
</feature>
<dbReference type="PANTHER" id="PTHR36838:SF1">
    <property type="entry name" value="SLR1864 PROTEIN"/>
    <property type="match status" value="1"/>
</dbReference>
<keyword evidence="2" id="KW-0812">Transmembrane</keyword>
<evidence type="ECO:0000256" key="2">
    <source>
        <dbReference type="SAM" id="Phobius"/>
    </source>
</evidence>